<geneLocation type="plasmid" evidence="1 2">
    <name>pCY360</name>
</geneLocation>
<dbReference type="HOGENOM" id="CLU_989294_0_0_9"/>
<dbReference type="KEGG" id="bpb:bpr_II328"/>
<reference evidence="1 2" key="1">
    <citation type="journal article" date="2010" name="PLoS ONE">
        <title>The glycobiome of the rumen bacterium Butyrivibrio proteoclasticus B316(T) highlights adaptation to a polysaccharide-rich environment.</title>
        <authorList>
            <person name="Kelly W.J."/>
            <person name="Leahy S.C."/>
            <person name="Altermann E."/>
            <person name="Yeoman C.J."/>
            <person name="Dunne J.C."/>
            <person name="Kong Z."/>
            <person name="Pacheco D.M."/>
            <person name="Li D."/>
            <person name="Noel S.J."/>
            <person name="Moon C.D."/>
            <person name="Cookson A.L."/>
            <person name="Attwood G.T."/>
        </authorList>
    </citation>
    <scope>NUCLEOTIDE SEQUENCE [LARGE SCALE GENOMIC DNA]</scope>
    <source>
        <strain evidence="2">ATCC 51982 / DSM 14932 / B316</strain>
        <plasmid evidence="2">Plasmid pCY360</plasmid>
    </source>
</reference>
<sequence length="281" mass="32612">MKRFRQNTIEQIKERTRNIITIDNNSMIMDVMQDPLQPYMTFLLDTIALILSHDSSKDSVTIQNKDGSFRFEAENTNESAIARAEYRLILYRNDAVCFSARAINGTIKGSNNWFFTDKYKDFISMEDVDQFIEAAAVLSTNHIFSQDAVFSDLVQWTILNHHPLNGTVEHKYDDSAVLIIKAVDNAEYYECEFWMKDILVAICNANEFESSKVTFEHEIPDYVIKKLADTVRKNAKHKYKQLLLEKVKNKQAEFYKSVDGIKCEESAMLNGMYKQYEQIEA</sequence>
<keyword evidence="1" id="KW-0614">Plasmid</keyword>
<keyword evidence="2" id="KW-1185">Reference proteome</keyword>
<dbReference type="EMBL" id="CP001812">
    <property type="protein sequence ID" value="ADL36265.1"/>
    <property type="molecule type" value="Genomic_DNA"/>
</dbReference>
<evidence type="ECO:0000313" key="1">
    <source>
        <dbReference type="EMBL" id="ADL36265.1"/>
    </source>
</evidence>
<dbReference type="AlphaFoldDB" id="E0S4D3"/>
<dbReference type="RefSeq" id="WP_013282914.1">
    <property type="nucleotide sequence ID" value="NC_014389.1"/>
</dbReference>
<dbReference type="Proteomes" id="UP000001299">
    <property type="component" value="Plasmid pCY360"/>
</dbReference>
<organism evidence="1 2">
    <name type="scientific">Butyrivibrio proteoclasticus (strain ATCC 51982 / DSM 14932 / B316)</name>
    <name type="common">Clostridium proteoclasticum</name>
    <dbReference type="NCBI Taxonomy" id="515622"/>
    <lineage>
        <taxon>Bacteria</taxon>
        <taxon>Bacillati</taxon>
        <taxon>Bacillota</taxon>
        <taxon>Clostridia</taxon>
        <taxon>Lachnospirales</taxon>
        <taxon>Lachnospiraceae</taxon>
        <taxon>Butyrivibrio</taxon>
    </lineage>
</organism>
<name>E0S4D3_BUTPB</name>
<proteinExistence type="predicted"/>
<accession>E0S4D3</accession>
<gene>
    <name evidence="1" type="ordered locus">bpr_II328</name>
</gene>
<protein>
    <submittedName>
        <fullName evidence="1">Uncharacterized protein</fullName>
    </submittedName>
</protein>
<evidence type="ECO:0000313" key="2">
    <source>
        <dbReference type="Proteomes" id="UP000001299"/>
    </source>
</evidence>